<dbReference type="Gene3D" id="3.40.50.720">
    <property type="entry name" value="NAD(P)-binding Rossmann-like Domain"/>
    <property type="match status" value="1"/>
</dbReference>
<protein>
    <recommendedName>
        <fullName evidence="1">2,4-diaminopentanoate dehydrogenase C-terminal domain-containing protein</fullName>
    </recommendedName>
</protein>
<evidence type="ECO:0000313" key="2">
    <source>
        <dbReference type="EMBL" id="WCO66925.1"/>
    </source>
</evidence>
<dbReference type="EMBL" id="CP116942">
    <property type="protein sequence ID" value="WCO66925.1"/>
    <property type="molecule type" value="Genomic_DNA"/>
</dbReference>
<sequence length="356" mass="37970">MTLRIVQWATGGQGVEAIRAILDRPDMELVGGWVSSDAKAGADLGTLAGRDPIGVAATRDVEALLALGADCVAYMPRIAHVDEVCRILASGASVVTTAFLFHPPSLPAADQDRLRAACEEGGASVHGTGLNPGVLSGVLPLALSGMSRRIERITLQERADWSFYESTHITFDNMRFGRPVDEVSEEASDFLRFNSGIFKEVVALVADALGAGIDEVTTDVELVTAEEDHDVFGTILEAGTVAGQRWHWRGRRDGRTLVEIETLWTVGGEYPPGWPRPRDGWTLTIEGDPSFRTHFLGLASFDRDVPLTEHVRAASIATAMAAVNAIPDVVAAPAGVATMADLPLVRSGLGFGHGPR</sequence>
<dbReference type="InterPro" id="IPR045760">
    <property type="entry name" value="DAP_DH_C"/>
</dbReference>
<dbReference type="Proteomes" id="UP001216390">
    <property type="component" value="Chromosome"/>
</dbReference>
<gene>
    <name evidence="2" type="ORF">PO878_20745</name>
</gene>
<dbReference type="AlphaFoldDB" id="A0AAF0BVM6"/>
<proteinExistence type="predicted"/>
<evidence type="ECO:0000259" key="1">
    <source>
        <dbReference type="Pfam" id="PF19328"/>
    </source>
</evidence>
<dbReference type="CDD" id="cd24146">
    <property type="entry name" value="nat-AmDH_N_like"/>
    <property type="match status" value="1"/>
</dbReference>
<keyword evidence="3" id="KW-1185">Reference proteome</keyword>
<evidence type="ECO:0000313" key="3">
    <source>
        <dbReference type="Proteomes" id="UP001216390"/>
    </source>
</evidence>
<reference evidence="2" key="1">
    <citation type="submission" date="2023-01" db="EMBL/GenBank/DDBJ databases">
        <title>The diversity of Class Acidimicrobiia in South China Sea sediment environments and the proposal of Iamia marina sp. nov., a novel species of the genus Iamia.</title>
        <authorList>
            <person name="He Y."/>
            <person name="Tian X."/>
        </authorList>
    </citation>
    <scope>NUCLEOTIDE SEQUENCE</scope>
    <source>
        <strain evidence="2">DSM 19957</strain>
    </source>
</reference>
<organism evidence="2 3">
    <name type="scientific">Iamia majanohamensis</name>
    <dbReference type="NCBI Taxonomy" id="467976"/>
    <lineage>
        <taxon>Bacteria</taxon>
        <taxon>Bacillati</taxon>
        <taxon>Actinomycetota</taxon>
        <taxon>Acidimicrobiia</taxon>
        <taxon>Acidimicrobiales</taxon>
        <taxon>Iamiaceae</taxon>
        <taxon>Iamia</taxon>
    </lineage>
</organism>
<dbReference type="RefSeq" id="WP_272736447.1">
    <property type="nucleotide sequence ID" value="NZ_CP116942.1"/>
</dbReference>
<dbReference type="Pfam" id="PF19328">
    <property type="entry name" value="DAP_DH_C"/>
    <property type="match status" value="1"/>
</dbReference>
<feature type="domain" description="2,4-diaminopentanoate dehydrogenase C-terminal" evidence="1">
    <location>
        <begin position="139"/>
        <end position="347"/>
    </location>
</feature>
<name>A0AAF0BVM6_9ACTN</name>
<dbReference type="KEGG" id="ima:PO878_20745"/>
<dbReference type="InterPro" id="IPR036291">
    <property type="entry name" value="NAD(P)-bd_dom_sf"/>
</dbReference>
<accession>A0AAF0BVM6</accession>
<dbReference type="SUPFAM" id="SSF51735">
    <property type="entry name" value="NAD(P)-binding Rossmann-fold domains"/>
    <property type="match status" value="1"/>
</dbReference>